<dbReference type="EMBL" id="RIBZ01000185">
    <property type="protein sequence ID" value="RNG26570.1"/>
    <property type="molecule type" value="Genomic_DNA"/>
</dbReference>
<dbReference type="AlphaFoldDB" id="A0A3M8WAP5"/>
<protein>
    <submittedName>
        <fullName evidence="1">Uncharacterized protein</fullName>
    </submittedName>
</protein>
<name>A0A3M8WAP5_9ACTN</name>
<keyword evidence="2" id="KW-1185">Reference proteome</keyword>
<organism evidence="1 2">
    <name type="scientific">Streptomyces botrytidirepellens</name>
    <dbReference type="NCBI Taxonomy" id="2486417"/>
    <lineage>
        <taxon>Bacteria</taxon>
        <taxon>Bacillati</taxon>
        <taxon>Actinomycetota</taxon>
        <taxon>Actinomycetes</taxon>
        <taxon>Kitasatosporales</taxon>
        <taxon>Streptomycetaceae</taxon>
        <taxon>Streptomyces</taxon>
    </lineage>
</organism>
<evidence type="ECO:0000313" key="2">
    <source>
        <dbReference type="Proteomes" id="UP000275401"/>
    </source>
</evidence>
<dbReference type="Proteomes" id="UP000275401">
    <property type="component" value="Unassembled WGS sequence"/>
</dbReference>
<gene>
    <name evidence="1" type="ORF">EEJ42_14610</name>
</gene>
<comment type="caution">
    <text evidence="1">The sequence shown here is derived from an EMBL/GenBank/DDBJ whole genome shotgun (WGS) entry which is preliminary data.</text>
</comment>
<reference evidence="1 2" key="1">
    <citation type="submission" date="2018-11" db="EMBL/GenBank/DDBJ databases">
        <title>The Potential of Streptomyces as Biocontrol Agents against the Tomato grey mould, Botrytis cinerea (Gray mold) Frontiers in Microbiology.</title>
        <authorList>
            <person name="Li D."/>
        </authorList>
    </citation>
    <scope>NUCLEOTIDE SEQUENCE [LARGE SCALE GENOMIC DNA]</scope>
    <source>
        <strain evidence="1 2">NEAU-LD23</strain>
    </source>
</reference>
<sequence>MVLLVLDEVFIDAHGIEWAQRRFKNSINVVSRGELVTLPRELHEESLVAGPLVSKLLECSPIQVNVPVLMRNRAELSHTVGDQERGVARCRCLQLTECFLAAGLALIRIEAFDARTSLSARR</sequence>
<proteinExistence type="predicted"/>
<evidence type="ECO:0000313" key="1">
    <source>
        <dbReference type="EMBL" id="RNG26570.1"/>
    </source>
</evidence>
<accession>A0A3M8WAP5</accession>